<evidence type="ECO:0000313" key="1">
    <source>
        <dbReference type="EMBL" id="MBC5620470.1"/>
    </source>
</evidence>
<protein>
    <submittedName>
        <fullName evidence="1">Uncharacterized protein</fullName>
    </submittedName>
</protein>
<accession>A0ABR7CYR8</accession>
<evidence type="ECO:0000313" key="2">
    <source>
        <dbReference type="Proteomes" id="UP000646484"/>
    </source>
</evidence>
<reference evidence="1 2" key="1">
    <citation type="submission" date="2020-08" db="EMBL/GenBank/DDBJ databases">
        <title>Genome public.</title>
        <authorList>
            <person name="Liu C."/>
            <person name="Sun Q."/>
        </authorList>
    </citation>
    <scope>NUCLEOTIDE SEQUENCE [LARGE SCALE GENOMIC DNA]</scope>
    <source>
        <strain evidence="1 2">NSJ-56</strain>
    </source>
</reference>
<name>A0ABR7CYR8_9BACT</name>
<dbReference type="RefSeq" id="WP_186975236.1">
    <property type="nucleotide sequence ID" value="NZ_JACOOH010000002.1"/>
</dbReference>
<dbReference type="Pfam" id="PF19781">
    <property type="entry name" value="DUF6266"/>
    <property type="match status" value="1"/>
</dbReference>
<keyword evidence="2" id="KW-1185">Reference proteome</keyword>
<gene>
    <name evidence="1" type="ORF">H8S64_05110</name>
</gene>
<sequence>MAEIDSDFVQTLSGKIGGVSVVERYGKKFARLLPGTYHDAQSEEQLQQRGKLKAVTVLYQRMKDSPIRRIWRVAAIGLPMSGYNLFLKRNIHAFRGDGFVADYSQLHFSEGVRQQAENLNLETMSDGNFTLHWTCNPDTASSSHTDQLLIILIEEKTSFLPLYIATTVCRADENYTFRLPAGVSLPSHLYCFFSNENFYQFSNDKHFQL</sequence>
<organism evidence="1 2">
    <name type="scientific">Butyricimonas hominis</name>
    <dbReference type="NCBI Taxonomy" id="2763032"/>
    <lineage>
        <taxon>Bacteria</taxon>
        <taxon>Pseudomonadati</taxon>
        <taxon>Bacteroidota</taxon>
        <taxon>Bacteroidia</taxon>
        <taxon>Bacteroidales</taxon>
        <taxon>Odoribacteraceae</taxon>
        <taxon>Butyricimonas</taxon>
    </lineage>
</organism>
<proteinExistence type="predicted"/>
<dbReference type="Proteomes" id="UP000646484">
    <property type="component" value="Unassembled WGS sequence"/>
</dbReference>
<dbReference type="EMBL" id="JACOOH010000002">
    <property type="protein sequence ID" value="MBC5620470.1"/>
    <property type="molecule type" value="Genomic_DNA"/>
</dbReference>
<dbReference type="InterPro" id="IPR046233">
    <property type="entry name" value="DUF6266"/>
</dbReference>
<comment type="caution">
    <text evidence="1">The sequence shown here is derived from an EMBL/GenBank/DDBJ whole genome shotgun (WGS) entry which is preliminary data.</text>
</comment>